<evidence type="ECO:0000313" key="3">
    <source>
        <dbReference type="EMBL" id="CAJ2501520.1"/>
    </source>
</evidence>
<proteinExistence type="predicted"/>
<dbReference type="Proteomes" id="UP001295740">
    <property type="component" value="Unassembled WGS sequence"/>
</dbReference>
<dbReference type="EMBL" id="CAUWAG010000003">
    <property type="protein sequence ID" value="CAJ2501520.1"/>
    <property type="molecule type" value="Genomic_DNA"/>
</dbReference>
<protein>
    <submittedName>
        <fullName evidence="3">Uu.00g043730.m01.CDS01</fullName>
    </submittedName>
</protein>
<evidence type="ECO:0000313" key="4">
    <source>
        <dbReference type="Proteomes" id="UP001295740"/>
    </source>
</evidence>
<gene>
    <name evidence="3" type="ORF">KHLLAP_LOCUS1988</name>
</gene>
<feature type="region of interest" description="Disordered" evidence="1">
    <location>
        <begin position="198"/>
        <end position="220"/>
    </location>
</feature>
<feature type="signal peptide" evidence="2">
    <location>
        <begin position="1"/>
        <end position="23"/>
    </location>
</feature>
<name>A0AAI8VBS6_9PEZI</name>
<evidence type="ECO:0000256" key="1">
    <source>
        <dbReference type="SAM" id="MobiDB-lite"/>
    </source>
</evidence>
<organism evidence="3 4">
    <name type="scientific">Anthostomella pinea</name>
    <dbReference type="NCBI Taxonomy" id="933095"/>
    <lineage>
        <taxon>Eukaryota</taxon>
        <taxon>Fungi</taxon>
        <taxon>Dikarya</taxon>
        <taxon>Ascomycota</taxon>
        <taxon>Pezizomycotina</taxon>
        <taxon>Sordariomycetes</taxon>
        <taxon>Xylariomycetidae</taxon>
        <taxon>Xylariales</taxon>
        <taxon>Xylariaceae</taxon>
        <taxon>Anthostomella</taxon>
    </lineage>
</organism>
<feature type="chain" id="PRO_5042516956" evidence="2">
    <location>
        <begin position="24"/>
        <end position="220"/>
    </location>
</feature>
<dbReference type="InterPro" id="IPR011009">
    <property type="entry name" value="Kinase-like_dom_sf"/>
</dbReference>
<dbReference type="AlphaFoldDB" id="A0AAI8VBS6"/>
<dbReference type="SUPFAM" id="SSF56112">
    <property type="entry name" value="Protein kinase-like (PK-like)"/>
    <property type="match status" value="1"/>
</dbReference>
<comment type="caution">
    <text evidence="3">The sequence shown here is derived from an EMBL/GenBank/DDBJ whole genome shotgun (WGS) entry which is preliminary data.</text>
</comment>
<keyword evidence="2" id="KW-0732">Signal</keyword>
<reference evidence="3" key="1">
    <citation type="submission" date="2023-10" db="EMBL/GenBank/DDBJ databases">
        <authorList>
            <person name="Hackl T."/>
        </authorList>
    </citation>
    <scope>NUCLEOTIDE SEQUENCE</scope>
</reference>
<sequence length="220" mass="24719">MHLKGSLLASLLACLLQSPACDARTRYDKNAWAQKLNTIQWSGKPRLQWEELTSESFNWEKSYQISPPQTAKGGQIGASFIVNKTIADWKTHFWHDKAPERMWNEITTYQRLEGTGIAPEFLAIAVQGSEVVGLVLEALDGTHAPSADEKSLCAPLVHQLHGLGITHGDIWRDQFLLKGHRAWLIDYELPRDATKEGIERDLEDLEEFGSSPPDNGDEED</sequence>
<accession>A0AAI8VBS6</accession>
<keyword evidence="4" id="KW-1185">Reference proteome</keyword>
<evidence type="ECO:0000256" key="2">
    <source>
        <dbReference type="SAM" id="SignalP"/>
    </source>
</evidence>